<evidence type="ECO:0000256" key="3">
    <source>
        <dbReference type="ARBA" id="ARBA00022723"/>
    </source>
</evidence>
<keyword evidence="8" id="KW-1185">Reference proteome</keyword>
<dbReference type="SUPFAM" id="SSF55186">
    <property type="entry name" value="ThrRS/AlaRS common domain"/>
    <property type="match status" value="1"/>
</dbReference>
<dbReference type="Proteomes" id="UP000233375">
    <property type="component" value="Unassembled WGS sequence"/>
</dbReference>
<dbReference type="Pfam" id="PF07973">
    <property type="entry name" value="tRNA_SAD"/>
    <property type="match status" value="1"/>
</dbReference>
<protein>
    <recommendedName>
        <fullName evidence="6">Alanyl-transfer RNA synthetases family profile domain-containing protein</fullName>
    </recommendedName>
</protein>
<dbReference type="SMART" id="SM00863">
    <property type="entry name" value="tRNA_SAD"/>
    <property type="match status" value="1"/>
</dbReference>
<dbReference type="InterPro" id="IPR051335">
    <property type="entry name" value="Alanyl-tRNA_Editing_Enzymes"/>
</dbReference>
<dbReference type="PANTHER" id="PTHR43462">
    <property type="entry name" value="ALANYL-TRNA EDITING PROTEIN"/>
    <property type="match status" value="1"/>
</dbReference>
<evidence type="ECO:0000313" key="8">
    <source>
        <dbReference type="Proteomes" id="UP000233375"/>
    </source>
</evidence>
<comment type="caution">
    <text evidence="7">The sequence shown here is derived from an EMBL/GenBank/DDBJ whole genome shotgun (WGS) entry which is preliminary data.</text>
</comment>
<dbReference type="RefSeq" id="WP_101179518.1">
    <property type="nucleotide sequence ID" value="NZ_PISE01000067.1"/>
</dbReference>
<dbReference type="PANTHER" id="PTHR43462:SF1">
    <property type="entry name" value="ALANYL-TRNA EDITING PROTEIN AARSD1"/>
    <property type="match status" value="1"/>
</dbReference>
<evidence type="ECO:0000256" key="1">
    <source>
        <dbReference type="ARBA" id="ARBA00001947"/>
    </source>
</evidence>
<dbReference type="GO" id="GO:0002161">
    <property type="term" value="F:aminoacyl-tRNA deacylase activity"/>
    <property type="evidence" value="ECO:0007669"/>
    <property type="project" value="UniProtKB-ARBA"/>
</dbReference>
<comment type="cofactor">
    <cofactor evidence="1">
        <name>Zn(2+)</name>
        <dbReference type="ChEBI" id="CHEBI:29105"/>
    </cofactor>
</comment>
<dbReference type="EMBL" id="PISE01000067">
    <property type="protein sequence ID" value="PKG21653.1"/>
    <property type="molecule type" value="Genomic_DNA"/>
</dbReference>
<dbReference type="InterPro" id="IPR018165">
    <property type="entry name" value="Ala-tRNA-synth_IIc_core"/>
</dbReference>
<dbReference type="InterPro" id="IPR012947">
    <property type="entry name" value="tRNA_SAD"/>
</dbReference>
<dbReference type="Gene3D" id="3.10.310.40">
    <property type="match status" value="1"/>
</dbReference>
<keyword evidence="3" id="KW-0479">Metal-binding</keyword>
<dbReference type="GO" id="GO:0003676">
    <property type="term" value="F:nucleic acid binding"/>
    <property type="evidence" value="ECO:0007669"/>
    <property type="project" value="InterPro"/>
</dbReference>
<dbReference type="InterPro" id="IPR018163">
    <property type="entry name" value="Thr/Ala-tRNA-synth_IIc_edit"/>
</dbReference>
<feature type="domain" description="Alanyl-transfer RNA synthetases family profile" evidence="6">
    <location>
        <begin position="1"/>
        <end position="213"/>
    </location>
</feature>
<dbReference type="Gene3D" id="3.30.980.10">
    <property type="entry name" value="Threonyl-trna Synthetase, Chain A, domain 2"/>
    <property type="match status" value="1"/>
</dbReference>
<dbReference type="PROSITE" id="PS50860">
    <property type="entry name" value="AA_TRNA_LIGASE_II_ALA"/>
    <property type="match status" value="1"/>
</dbReference>
<dbReference type="GO" id="GO:0006419">
    <property type="term" value="P:alanyl-tRNA aminoacylation"/>
    <property type="evidence" value="ECO:0007669"/>
    <property type="project" value="InterPro"/>
</dbReference>
<name>A0A2N0YWM4_9BACI</name>
<evidence type="ECO:0000259" key="6">
    <source>
        <dbReference type="PROSITE" id="PS50860"/>
    </source>
</evidence>
<dbReference type="InterPro" id="IPR009000">
    <property type="entry name" value="Transl_B-barrel_sf"/>
</dbReference>
<accession>A0A2N0YWM4</accession>
<evidence type="ECO:0000256" key="4">
    <source>
        <dbReference type="ARBA" id="ARBA00022833"/>
    </source>
</evidence>
<evidence type="ECO:0000256" key="2">
    <source>
        <dbReference type="ARBA" id="ARBA00004496"/>
    </source>
</evidence>
<dbReference type="Gene3D" id="2.40.30.130">
    <property type="match status" value="1"/>
</dbReference>
<evidence type="ECO:0000256" key="5">
    <source>
        <dbReference type="SAM" id="Coils"/>
    </source>
</evidence>
<comment type="subcellular location">
    <subcellularLocation>
        <location evidence="2">Cytoplasm</location>
    </subcellularLocation>
</comment>
<dbReference type="AlphaFoldDB" id="A0A2N0YWM4"/>
<organism evidence="7 8">
    <name type="scientific">Niallia nealsonii</name>
    <dbReference type="NCBI Taxonomy" id="115979"/>
    <lineage>
        <taxon>Bacteria</taxon>
        <taxon>Bacillati</taxon>
        <taxon>Bacillota</taxon>
        <taxon>Bacilli</taxon>
        <taxon>Bacillales</taxon>
        <taxon>Bacillaceae</taxon>
        <taxon>Niallia</taxon>
    </lineage>
</organism>
<dbReference type="InterPro" id="IPR018164">
    <property type="entry name" value="Ala-tRNA-synth_IIc_N"/>
</dbReference>
<keyword evidence="4" id="KW-0862">Zinc</keyword>
<dbReference type="OrthoDB" id="9812949at2"/>
<dbReference type="GO" id="GO:0005524">
    <property type="term" value="F:ATP binding"/>
    <property type="evidence" value="ECO:0007669"/>
    <property type="project" value="InterPro"/>
</dbReference>
<reference evidence="7 8" key="1">
    <citation type="journal article" date="2003" name="Int. J. Syst. Evol. Microbiol.">
        <title>Bacillus nealsonii sp. nov., isolated from a spacecraft-assembly facility, whose spores are gamma-radiation resistant.</title>
        <authorList>
            <person name="Venkateswaran K."/>
            <person name="Kempf M."/>
            <person name="Chen F."/>
            <person name="Satomi M."/>
            <person name="Nicholson W."/>
            <person name="Kern R."/>
        </authorList>
    </citation>
    <scope>NUCLEOTIDE SEQUENCE [LARGE SCALE GENOMIC DNA]</scope>
    <source>
        <strain evidence="7 8">FO-92</strain>
    </source>
</reference>
<dbReference type="GO" id="GO:0046872">
    <property type="term" value="F:metal ion binding"/>
    <property type="evidence" value="ECO:0007669"/>
    <property type="project" value="UniProtKB-KW"/>
</dbReference>
<dbReference type="GO" id="GO:0005737">
    <property type="term" value="C:cytoplasm"/>
    <property type="evidence" value="ECO:0007669"/>
    <property type="project" value="UniProtKB-SubCell"/>
</dbReference>
<gene>
    <name evidence="7" type="ORF">CWS01_21460</name>
</gene>
<dbReference type="Pfam" id="PF01411">
    <property type="entry name" value="tRNA-synt_2c"/>
    <property type="match status" value="1"/>
</dbReference>
<sequence>MSEKIYYHSPYQTQWFTSINDIWEENNSFYVVLEQTAFYPEGGGQPADTGIINGIGVQDVQIVEGRIVHQLAEKPIEKQVDCAIDWNVRFDHMQQHTGQHLLSAALHELYSIPTVSFHLGKEYTTIDVEAANLDKNQLAEIENLCNTYIQQSKAIKTYFVTNEEAEKIPLRKLPTVTGPIRIVEIEGIDYSACAGTHVATTGELGVLKVVKAEKHRGQTRLFFLVGKRALADYQISQQILDSLSSFINTNKHSLKDRMEKQETENKLLLKEIERLKEENSHYLVESVLSQQNSLLIKKDFADKTLKDLQYLAKAILHKKSCIVLLYTYSENKLLLQYNGKFALHCGNLFKEKIATFHGKGGGNETQAQGTFSSQKDLNSFVDFLIDTIAELV</sequence>
<dbReference type="GO" id="GO:0004813">
    <property type="term" value="F:alanine-tRNA ligase activity"/>
    <property type="evidence" value="ECO:0007669"/>
    <property type="project" value="InterPro"/>
</dbReference>
<evidence type="ECO:0000313" key="7">
    <source>
        <dbReference type="EMBL" id="PKG21653.1"/>
    </source>
</evidence>
<dbReference type="SUPFAM" id="SSF50447">
    <property type="entry name" value="Translation proteins"/>
    <property type="match status" value="1"/>
</dbReference>
<keyword evidence="5" id="KW-0175">Coiled coil</keyword>
<feature type="coiled-coil region" evidence="5">
    <location>
        <begin position="251"/>
        <end position="285"/>
    </location>
</feature>
<proteinExistence type="predicted"/>